<gene>
    <name evidence="1" type="ORF">LCGC14_0566730</name>
</gene>
<evidence type="ECO:0000313" key="1">
    <source>
        <dbReference type="EMBL" id="KKN56951.1"/>
    </source>
</evidence>
<proteinExistence type="predicted"/>
<sequence>MNEDKIIMVSYGKTVSDGNYGSERIQGSLTLPLEEEFEVQFDKMFRKIKMKVLGKAGILPEIEGETSEIVGKPMISTNQTDRNELKVDSAASKPLETTKENELKRSLYPETKGIDFQKLDEKTAVKETRNFVDVRKCKNYSDKSYKLIGFDMKYTFIAKQHVIRTEVILGGGTRVLVSPKSAWVLTKLEWK</sequence>
<organism evidence="1">
    <name type="scientific">marine sediment metagenome</name>
    <dbReference type="NCBI Taxonomy" id="412755"/>
    <lineage>
        <taxon>unclassified sequences</taxon>
        <taxon>metagenomes</taxon>
        <taxon>ecological metagenomes</taxon>
    </lineage>
</organism>
<dbReference type="AlphaFoldDB" id="A0A0F9U6M6"/>
<reference evidence="1" key="1">
    <citation type="journal article" date="2015" name="Nature">
        <title>Complex archaea that bridge the gap between prokaryotes and eukaryotes.</title>
        <authorList>
            <person name="Spang A."/>
            <person name="Saw J.H."/>
            <person name="Jorgensen S.L."/>
            <person name="Zaremba-Niedzwiedzka K."/>
            <person name="Martijn J."/>
            <person name="Lind A.E."/>
            <person name="van Eijk R."/>
            <person name="Schleper C."/>
            <person name="Guy L."/>
            <person name="Ettema T.J."/>
        </authorList>
    </citation>
    <scope>NUCLEOTIDE SEQUENCE</scope>
</reference>
<name>A0A0F9U6M6_9ZZZZ</name>
<accession>A0A0F9U6M6</accession>
<protein>
    <submittedName>
        <fullName evidence="1">Uncharacterized protein</fullName>
    </submittedName>
</protein>
<dbReference type="EMBL" id="LAZR01000825">
    <property type="protein sequence ID" value="KKN56951.1"/>
    <property type="molecule type" value="Genomic_DNA"/>
</dbReference>
<comment type="caution">
    <text evidence="1">The sequence shown here is derived from an EMBL/GenBank/DDBJ whole genome shotgun (WGS) entry which is preliminary data.</text>
</comment>